<dbReference type="Proteomes" id="UP001140087">
    <property type="component" value="Unassembled WGS sequence"/>
</dbReference>
<evidence type="ECO:0000313" key="2">
    <source>
        <dbReference type="Proteomes" id="UP001140087"/>
    </source>
</evidence>
<reference evidence="1" key="1">
    <citation type="submission" date="2022-07" db="EMBL/GenBank/DDBJ databases">
        <title>Phylogenomic reconstructions and comparative analyses of Kickxellomycotina fungi.</title>
        <authorList>
            <person name="Reynolds N.K."/>
            <person name="Stajich J.E."/>
            <person name="Barry K."/>
            <person name="Grigoriev I.V."/>
            <person name="Crous P."/>
            <person name="Smith M.E."/>
        </authorList>
    </citation>
    <scope>NUCLEOTIDE SEQUENCE</scope>
    <source>
        <strain evidence="1">BCRC 34780</strain>
    </source>
</reference>
<feature type="non-terminal residue" evidence="1">
    <location>
        <position position="112"/>
    </location>
</feature>
<organism evidence="1 2">
    <name type="scientific">Coemansia helicoidea</name>
    <dbReference type="NCBI Taxonomy" id="1286919"/>
    <lineage>
        <taxon>Eukaryota</taxon>
        <taxon>Fungi</taxon>
        <taxon>Fungi incertae sedis</taxon>
        <taxon>Zoopagomycota</taxon>
        <taxon>Kickxellomycotina</taxon>
        <taxon>Kickxellomycetes</taxon>
        <taxon>Kickxellales</taxon>
        <taxon>Kickxellaceae</taxon>
        <taxon>Coemansia</taxon>
    </lineage>
</organism>
<keyword evidence="2" id="KW-1185">Reference proteome</keyword>
<dbReference type="EMBL" id="JANBUN010003540">
    <property type="protein sequence ID" value="KAJ2790343.1"/>
    <property type="molecule type" value="Genomic_DNA"/>
</dbReference>
<proteinExistence type="predicted"/>
<accession>A0ACC1KIC8</accession>
<name>A0ACC1KIC8_9FUNG</name>
<sequence>MTVFFDALSQQRYYSTRFSSRKLVRVQFPAMHRELYEYFLGHCERHHYHTWGCQLPPGHSAAAGDVCSSSTLHSGCYRLYEGALSDAVYPDDAGDAAIAGPLSDPRGYAWQP</sequence>
<comment type="caution">
    <text evidence="1">The sequence shown here is derived from an EMBL/GenBank/DDBJ whole genome shotgun (WGS) entry which is preliminary data.</text>
</comment>
<gene>
    <name evidence="1" type="ORF">H4R21_006531</name>
</gene>
<evidence type="ECO:0000313" key="1">
    <source>
        <dbReference type="EMBL" id="KAJ2790343.1"/>
    </source>
</evidence>
<protein>
    <submittedName>
        <fullName evidence="1">Uncharacterized protein</fullName>
    </submittedName>
</protein>